<keyword evidence="2" id="KW-1185">Reference proteome</keyword>
<sequence>MAQRDDSLFLFISHANDDKDAPKFCALLERLHEAGIPMGIDRPGKIKDLTIKSTDFVWGLDGSNEDWLQHLTRAMAEGACGIVVVASPNTNDVATPAKKRSKVWDEVLVARTLQATINPNLGFFLIALEPGAHATAPAALRNSTFMDAVDELDGEIARMRAHVEGERRRRAERSSARQLVNLAMRALIRDKGVLLLFGGTRVPLDAVYTPLRGDALTASERQAAQDELLDPDRELIHLQGPGAFEDRITRLTAARAAHILPHPVMPGMPQGLAAALDPFAVAGGTTKLSDLIASHGHVIILGEPAAGKTTLLNWLALRFAEAWAASEDPLQQELSVQALKSHVDPTARHDEKDEEVDNYVSLGPLRLPIHLPVPELSANIQIHGASDLVTFLAMRLACQIDHIAFPDRETIAHQVVVETLAKGRLLVLLDGLDEIDEHHRPDTIALIEQFAELYTSADPDAQPGRANRLLVTSRIVGYHALPLSAQWPHVVVDRMTPAVVLDFWTRLYRSEAFGEVEAPQARAQSLHEKVYARHRSSVADLAGIPLLATLLARVFEENEQFPDHRAQIYDRALVSMLKEQRKTDMDLGFLYQWLAPLAYDLHGKSGPALIEEAALITKMRDRLRTIEPSFASDRERTKFVQDFLDENGKRLGLLVKRSPEIWAFVHRTFQEYFAGLWLAEVTLQGGLGLSQLTEPRWREPLLLLLGSSFYAGAEKVVERDALFNMLLNAATEPVGQARIGRLLAEALGEMPDLPSDAILARVVRSMLSDLVAGDWNAIPAYARARTVAALYAFGRRDADRLEQSLISLLEEGPAAFSRIVARIILDRHWCSFELEVALGRAEQFDCAAEQFPILQALQQVRSETVHGELGGSAKMMAMDRQMEANRKNALDGLRHLARAPYPGETVYQVVRRRAERGRYAYINRFNLFDEEVDGRLKRASGARSGPTSLSGAEYVPIDLNCWGDMRALAEVTLGRGFEYRGRLATLIEYRRFLQFINFNDAARHTALEYFPEFRMMFGADDPIYYLAVNLDLFFAPTFKDVAPPYLMPPSGGQTAPLPANVEAFLRSSGGWFDRMRQAVWRFLSRQRMTARDYAASILCEALADIMGRKSAYDLIGFANDEQRRALVLLLQSILASGLDGVLHAGQHLAAHFQALAATDEQSAIQALATVSEFIPQAPLCVSDAVDHSHPRAFAERLAYRLLGFDDNYRQYSAAVALDAQTGLPTATLLPILQALSESVTLAWARSRLGLGTALPWPIDQDRNEFTLAVFDMAAVFDAGDDMSLRSAQASTLFDRLRAQSKLQAASLAPYASLPRSVLTWSMGIEEAGELVANSDDPYHQARYALGMVEAMHWADGIDQAAALLERIDSPVLRLDIAERLAKLASRDAAPGFRTAALGAARSIVEPSQRWRGLLRLAAQPNYPAQDLEREAVLAIDAIADPAQQRADAASFHRLFARERRRKGKAFPSLSSRTIPAGLRNARLASCIRPDMTGHGDAGVILYIAQTCADLLEGLAGSGHDAPPQTLKISDLTVEMADLLLEMARAEQRVGICPSPSVARAKEMRIQTSFSLFACERWLDNPSHPLAWIAALAIVKTRARRDRRVLEPLLQALRSDDEDLAAQATCMLSRGRLLMKRERPDTNFDDVGFETLLWLGQRGVDPANADIRVLLACMVMDIEFHGATPIEQLFEHMDEVPEDQAAITFLLDCLTWTNMEAMHALADRMKGRAPQLQAGFILALGGLDLSQRVEEKQLDAPSGEKRPVTYVRPISADKLASLISALGSTNDTAPFRIFPDGGASLCMLIESVIAQERQPERRVAAFKLALEMARIDIRDTMSKAETSYDAMDRFLSAKTQLAGQAHPYRHNHFACHELRNRVGSDAVRLASELLVELTRFPCPDYELAGLVATLCFEYALVTPSLVASALKSHLGGEAELMKFLAAIIDAPPRGVSHTTVISLACLLRHLDEGCVKSLITVSGRPDLGNWVLVEQSLLGVGRVEAATLPLILEALTSARPRTVLLAIRLLGILARDAGAEIATRRAARLALENFDTSPVATHSLHLFMPSTQINDEGCIVSCGTLTNVAATELFFADGAQS</sequence>
<evidence type="ECO:0008006" key="3">
    <source>
        <dbReference type="Google" id="ProtNLM"/>
    </source>
</evidence>
<dbReference type="PANTHER" id="PTHR46844">
    <property type="entry name" value="SLR5058 PROTEIN"/>
    <property type="match status" value="1"/>
</dbReference>
<comment type="caution">
    <text evidence="1">The sequence shown here is derived from an EMBL/GenBank/DDBJ whole genome shotgun (WGS) entry which is preliminary data.</text>
</comment>
<reference evidence="1 2" key="1">
    <citation type="submission" date="2020-08" db="EMBL/GenBank/DDBJ databases">
        <title>Genomic Encyclopedia of Type Strains, Phase IV (KMG-IV): sequencing the most valuable type-strain genomes for metagenomic binning, comparative biology and taxonomic classification.</title>
        <authorList>
            <person name="Goeker M."/>
        </authorList>
    </citation>
    <scope>NUCLEOTIDE SEQUENCE [LARGE SCALE GENOMIC DNA]</scope>
    <source>
        <strain evidence="1 2">DSM 22198</strain>
    </source>
</reference>
<organism evidence="1 2">
    <name type="scientific">Nitrospirillum iridis</name>
    <dbReference type="NCBI Taxonomy" id="765888"/>
    <lineage>
        <taxon>Bacteria</taxon>
        <taxon>Pseudomonadati</taxon>
        <taxon>Pseudomonadota</taxon>
        <taxon>Alphaproteobacteria</taxon>
        <taxon>Rhodospirillales</taxon>
        <taxon>Azospirillaceae</taxon>
        <taxon>Nitrospirillum</taxon>
    </lineage>
</organism>
<dbReference type="EMBL" id="JACIIZ010000027">
    <property type="protein sequence ID" value="MBB6255215.1"/>
    <property type="molecule type" value="Genomic_DNA"/>
</dbReference>
<dbReference type="Gene3D" id="3.40.50.300">
    <property type="entry name" value="P-loop containing nucleotide triphosphate hydrolases"/>
    <property type="match status" value="1"/>
</dbReference>
<accession>A0A7X0B3S7</accession>
<protein>
    <recommendedName>
        <fullName evidence="3">TIR domain-containing protein</fullName>
    </recommendedName>
</protein>
<gene>
    <name evidence="1" type="ORF">FHS74_005814</name>
</gene>
<proteinExistence type="predicted"/>
<dbReference type="InterPro" id="IPR027417">
    <property type="entry name" value="P-loop_NTPase"/>
</dbReference>
<dbReference type="Proteomes" id="UP000539175">
    <property type="component" value="Unassembled WGS sequence"/>
</dbReference>
<dbReference type="PANTHER" id="PTHR46844:SF1">
    <property type="entry name" value="SLR5058 PROTEIN"/>
    <property type="match status" value="1"/>
</dbReference>
<name>A0A7X0B3S7_9PROT</name>
<evidence type="ECO:0000313" key="1">
    <source>
        <dbReference type="EMBL" id="MBB6255215.1"/>
    </source>
</evidence>
<dbReference type="RefSeq" id="WP_184807730.1">
    <property type="nucleotide sequence ID" value="NZ_JACIIZ010000027.1"/>
</dbReference>
<evidence type="ECO:0000313" key="2">
    <source>
        <dbReference type="Proteomes" id="UP000539175"/>
    </source>
</evidence>
<dbReference type="SUPFAM" id="SSF52540">
    <property type="entry name" value="P-loop containing nucleoside triphosphate hydrolases"/>
    <property type="match status" value="1"/>
</dbReference>